<organism evidence="1 2">
    <name type="scientific">Opisthorchis viverrini</name>
    <name type="common">Southeast Asian liver fluke</name>
    <dbReference type="NCBI Taxonomy" id="6198"/>
    <lineage>
        <taxon>Eukaryota</taxon>
        <taxon>Metazoa</taxon>
        <taxon>Spiralia</taxon>
        <taxon>Lophotrochozoa</taxon>
        <taxon>Platyhelminthes</taxon>
        <taxon>Trematoda</taxon>
        <taxon>Digenea</taxon>
        <taxon>Opisthorchiida</taxon>
        <taxon>Opisthorchiata</taxon>
        <taxon>Opisthorchiidae</taxon>
        <taxon>Opisthorchis</taxon>
    </lineage>
</organism>
<protein>
    <submittedName>
        <fullName evidence="1">Uncharacterized protein</fullName>
    </submittedName>
</protein>
<reference evidence="1 2" key="1">
    <citation type="submission" date="2013-11" db="EMBL/GenBank/DDBJ databases">
        <title>Opisthorchis viverrini - life in the bile duct.</title>
        <authorList>
            <person name="Young N.D."/>
            <person name="Nagarajan N."/>
            <person name="Lin S.J."/>
            <person name="Korhonen P.K."/>
            <person name="Jex A.R."/>
            <person name="Hall R.S."/>
            <person name="Safavi-Hemami H."/>
            <person name="Kaewkong W."/>
            <person name="Bertrand D."/>
            <person name="Gao S."/>
            <person name="Seet Q."/>
            <person name="Wongkham S."/>
            <person name="Teh B.T."/>
            <person name="Wongkham C."/>
            <person name="Intapan P.M."/>
            <person name="Maleewong W."/>
            <person name="Yang X."/>
            <person name="Hu M."/>
            <person name="Wang Z."/>
            <person name="Hofmann A."/>
            <person name="Sternberg P.W."/>
            <person name="Tan P."/>
            <person name="Wang J."/>
            <person name="Gasser R.B."/>
        </authorList>
    </citation>
    <scope>NUCLEOTIDE SEQUENCE [LARGE SCALE GENOMIC DNA]</scope>
</reference>
<dbReference type="GeneID" id="20323491"/>
<dbReference type="CTD" id="20323491"/>
<dbReference type="EMBL" id="KL596887">
    <property type="protein sequence ID" value="KER22659.1"/>
    <property type="molecule type" value="Genomic_DNA"/>
</dbReference>
<sequence>MNDSVKPKTTQPSGCLRHSYANMRIDKMSNCRLILHIRQRSFVLVNRNLLNQSEDRLCRPKPDDA</sequence>
<dbReference type="Proteomes" id="UP000054324">
    <property type="component" value="Unassembled WGS sequence"/>
</dbReference>
<evidence type="ECO:0000313" key="2">
    <source>
        <dbReference type="Proteomes" id="UP000054324"/>
    </source>
</evidence>
<accession>A0A075A5J5</accession>
<dbReference type="KEGG" id="ovi:T265_09318"/>
<dbReference type="AlphaFoldDB" id="A0A075A5J5"/>
<keyword evidence="2" id="KW-1185">Reference proteome</keyword>
<dbReference type="RefSeq" id="XP_009173611.1">
    <property type="nucleotide sequence ID" value="XM_009175347.1"/>
</dbReference>
<proteinExistence type="predicted"/>
<name>A0A075A5J5_OPIVI</name>
<gene>
    <name evidence="1" type="ORF">T265_09318</name>
</gene>
<evidence type="ECO:0000313" key="1">
    <source>
        <dbReference type="EMBL" id="KER22659.1"/>
    </source>
</evidence>